<evidence type="ECO:0000259" key="11">
    <source>
        <dbReference type="Pfam" id="PF00156"/>
    </source>
</evidence>
<evidence type="ECO:0000313" key="12">
    <source>
        <dbReference type="EMBL" id="CAF9930159.1"/>
    </source>
</evidence>
<dbReference type="AlphaFoldDB" id="A0A8H3IWU2"/>
<evidence type="ECO:0000256" key="3">
    <source>
        <dbReference type="ARBA" id="ARBA00006340"/>
    </source>
</evidence>
<dbReference type="GO" id="GO:0044205">
    <property type="term" value="P:'de novo' UMP biosynthetic process"/>
    <property type="evidence" value="ECO:0007669"/>
    <property type="project" value="UniProtKB-UniPathway"/>
</dbReference>
<keyword evidence="9" id="KW-0665">Pyrimidine biosynthesis</keyword>
<evidence type="ECO:0000256" key="2">
    <source>
        <dbReference type="ARBA" id="ARBA00004889"/>
    </source>
</evidence>
<dbReference type="GO" id="GO:0046132">
    <property type="term" value="P:pyrimidine ribonucleoside biosynthetic process"/>
    <property type="evidence" value="ECO:0007669"/>
    <property type="project" value="TreeGrafter"/>
</dbReference>
<evidence type="ECO:0000256" key="9">
    <source>
        <dbReference type="ARBA" id="ARBA00022975"/>
    </source>
</evidence>
<dbReference type="InterPro" id="IPR029057">
    <property type="entry name" value="PRTase-like"/>
</dbReference>
<comment type="similarity">
    <text evidence="3">Belongs to the purine/pyrimidine phosphoribosyltransferase family. PyrE subfamily.</text>
</comment>
<dbReference type="OrthoDB" id="5553476at2759"/>
<keyword evidence="7" id="KW-0328">Glycosyltransferase</keyword>
<feature type="domain" description="Phosphoribosyltransferase" evidence="11">
    <location>
        <begin position="94"/>
        <end position="199"/>
    </location>
</feature>
<dbReference type="UniPathway" id="UPA00070">
    <property type="reaction ID" value="UER00119"/>
</dbReference>
<dbReference type="CDD" id="cd06223">
    <property type="entry name" value="PRTases_typeI"/>
    <property type="match status" value="1"/>
</dbReference>
<dbReference type="GO" id="GO:0006207">
    <property type="term" value="P:'de novo' pyrimidine nucleobase biosynthetic process"/>
    <property type="evidence" value="ECO:0007669"/>
    <property type="project" value="TreeGrafter"/>
</dbReference>
<reference evidence="12" key="1">
    <citation type="submission" date="2021-03" db="EMBL/GenBank/DDBJ databases">
        <authorList>
            <person name="Tagirdzhanova G."/>
        </authorList>
    </citation>
    <scope>NUCLEOTIDE SEQUENCE</scope>
</reference>
<protein>
    <recommendedName>
        <fullName evidence="6">Orotate phosphoribosyltransferase</fullName>
        <ecNumber evidence="5">2.4.2.10</ecNumber>
    </recommendedName>
</protein>
<comment type="catalytic activity">
    <reaction evidence="10">
        <text>orotidine 5'-phosphate + diphosphate = orotate + 5-phospho-alpha-D-ribose 1-diphosphate</text>
        <dbReference type="Rhea" id="RHEA:10380"/>
        <dbReference type="ChEBI" id="CHEBI:30839"/>
        <dbReference type="ChEBI" id="CHEBI:33019"/>
        <dbReference type="ChEBI" id="CHEBI:57538"/>
        <dbReference type="ChEBI" id="CHEBI:58017"/>
        <dbReference type="EC" id="2.4.2.10"/>
    </reaction>
</comment>
<gene>
    <name evidence="12" type="ORF">GOMPHAMPRED_005591</name>
</gene>
<comment type="caution">
    <text evidence="12">The sequence shown here is derived from an EMBL/GenBank/DDBJ whole genome shotgun (WGS) entry which is preliminary data.</text>
</comment>
<evidence type="ECO:0000256" key="7">
    <source>
        <dbReference type="ARBA" id="ARBA00022676"/>
    </source>
</evidence>
<dbReference type="SUPFAM" id="SSF53271">
    <property type="entry name" value="PRTase-like"/>
    <property type="match status" value="1"/>
</dbReference>
<dbReference type="FunFam" id="3.40.50.2020:FF:000008">
    <property type="entry name" value="Orotate phosphoribosyltransferase"/>
    <property type="match status" value="1"/>
</dbReference>
<dbReference type="EMBL" id="CAJPDQ010000034">
    <property type="protein sequence ID" value="CAF9930159.1"/>
    <property type="molecule type" value="Genomic_DNA"/>
</dbReference>
<dbReference type="GO" id="GO:0005737">
    <property type="term" value="C:cytoplasm"/>
    <property type="evidence" value="ECO:0007669"/>
    <property type="project" value="TreeGrafter"/>
</dbReference>
<organism evidence="12 13">
    <name type="scientific">Gomphillus americanus</name>
    <dbReference type="NCBI Taxonomy" id="1940652"/>
    <lineage>
        <taxon>Eukaryota</taxon>
        <taxon>Fungi</taxon>
        <taxon>Dikarya</taxon>
        <taxon>Ascomycota</taxon>
        <taxon>Pezizomycotina</taxon>
        <taxon>Lecanoromycetes</taxon>
        <taxon>OSLEUM clade</taxon>
        <taxon>Ostropomycetidae</taxon>
        <taxon>Ostropales</taxon>
        <taxon>Graphidaceae</taxon>
        <taxon>Gomphilloideae</taxon>
        <taxon>Gomphillus</taxon>
    </lineage>
</organism>
<accession>A0A8H3IWU2</accession>
<evidence type="ECO:0000256" key="5">
    <source>
        <dbReference type="ARBA" id="ARBA00011971"/>
    </source>
</evidence>
<dbReference type="Proteomes" id="UP000664169">
    <property type="component" value="Unassembled WGS sequence"/>
</dbReference>
<dbReference type="Pfam" id="PF00156">
    <property type="entry name" value="Pribosyltran"/>
    <property type="match status" value="1"/>
</dbReference>
<evidence type="ECO:0000256" key="8">
    <source>
        <dbReference type="ARBA" id="ARBA00022679"/>
    </source>
</evidence>
<dbReference type="GO" id="GO:0004588">
    <property type="term" value="F:orotate phosphoribosyltransferase activity"/>
    <property type="evidence" value="ECO:0007669"/>
    <property type="project" value="UniProtKB-EC"/>
</dbReference>
<dbReference type="NCBIfam" id="TIGR00336">
    <property type="entry name" value="pyrE"/>
    <property type="match status" value="1"/>
</dbReference>
<keyword evidence="13" id="KW-1185">Reference proteome</keyword>
<evidence type="ECO:0000256" key="10">
    <source>
        <dbReference type="ARBA" id="ARBA00049126"/>
    </source>
</evidence>
<dbReference type="InterPro" id="IPR023031">
    <property type="entry name" value="OPRT"/>
</dbReference>
<evidence type="ECO:0000313" key="13">
    <source>
        <dbReference type="Proteomes" id="UP000664169"/>
    </source>
</evidence>
<comment type="subunit">
    <text evidence="4">Homodimer.</text>
</comment>
<evidence type="ECO:0000256" key="6">
    <source>
        <dbReference type="ARBA" id="ARBA00014769"/>
    </source>
</evidence>
<name>A0A8H3IWU2_9LECA</name>
<dbReference type="InterPro" id="IPR000836">
    <property type="entry name" value="PRTase_dom"/>
</dbReference>
<dbReference type="PANTHER" id="PTHR46683:SF1">
    <property type="entry name" value="OROTATE PHOSPHORIBOSYLTRANSFERASE 1-RELATED"/>
    <property type="match status" value="1"/>
</dbReference>
<dbReference type="InterPro" id="IPR004467">
    <property type="entry name" value="Or_phspho_trans_dom"/>
</dbReference>
<evidence type="ECO:0000256" key="4">
    <source>
        <dbReference type="ARBA" id="ARBA00011738"/>
    </source>
</evidence>
<proteinExistence type="inferred from homology"/>
<comment type="pathway">
    <text evidence="2">Pyrimidine metabolism; UMP biosynthesis via de novo pathway; UMP from orotate: step 1/2.</text>
</comment>
<dbReference type="EC" id="2.4.2.10" evidence="5"/>
<sequence length="263" mass="28464">MEPTARHRHLPGSSSIGTPAATAALAPYKARFLDTCLEAQILKFGGYTLKSGRISPYFFNTALFHRADLVRALATAYAEALIAHGESEDPINKLEFDVLFGPAYKGIILATTTVVQLAELAPERFSHVSFSFNRKEAKDHGEGGTVVGAELRGKRIVIIDDVVTAGTAKREAIELIRAHGGTLVAIIVALDRMEKLPADTNKGENDEDGIPRGSAIGALKTEYGVPIISIITLEDLIQGLKAKGQAEKAQNCEDYWKKYRASD</sequence>
<keyword evidence="8" id="KW-0808">Transferase</keyword>
<dbReference type="HAMAP" id="MF_01208">
    <property type="entry name" value="PyrE"/>
    <property type="match status" value="1"/>
</dbReference>
<dbReference type="Gene3D" id="3.40.50.2020">
    <property type="match status" value="1"/>
</dbReference>
<dbReference type="PANTHER" id="PTHR46683">
    <property type="entry name" value="OROTATE PHOSPHORIBOSYLTRANSFERASE 1-RELATED"/>
    <property type="match status" value="1"/>
</dbReference>
<comment type="function">
    <text evidence="1">Catalyzes the transfer of a ribosyl phosphate group from 5-phosphoribose 1-diphosphate to orotate, leading to the formation of orotidine monophosphate (OMP).</text>
</comment>
<evidence type="ECO:0000256" key="1">
    <source>
        <dbReference type="ARBA" id="ARBA00003769"/>
    </source>
</evidence>